<keyword evidence="2 6" id="KW-0812">Transmembrane</keyword>
<evidence type="ECO:0000256" key="4">
    <source>
        <dbReference type="ARBA" id="ARBA00023136"/>
    </source>
</evidence>
<protein>
    <recommendedName>
        <fullName evidence="7">GtrA/DPMS transmembrane domain-containing protein</fullName>
    </recommendedName>
</protein>
<comment type="caution">
    <text evidence="8">The sequence shown here is derived from an EMBL/GenBank/DDBJ whole genome shotgun (WGS) entry which is preliminary data.</text>
</comment>
<evidence type="ECO:0000256" key="2">
    <source>
        <dbReference type="ARBA" id="ARBA00022692"/>
    </source>
</evidence>
<evidence type="ECO:0000313" key="8">
    <source>
        <dbReference type="EMBL" id="GAA1907564.1"/>
    </source>
</evidence>
<proteinExistence type="predicted"/>
<dbReference type="Pfam" id="PF04138">
    <property type="entry name" value="GtrA_DPMS_TM"/>
    <property type="match status" value="1"/>
</dbReference>
<organism evidence="8 9">
    <name type="scientific">Nocardioides lentus</name>
    <dbReference type="NCBI Taxonomy" id="338077"/>
    <lineage>
        <taxon>Bacteria</taxon>
        <taxon>Bacillati</taxon>
        <taxon>Actinomycetota</taxon>
        <taxon>Actinomycetes</taxon>
        <taxon>Propionibacteriales</taxon>
        <taxon>Nocardioidaceae</taxon>
        <taxon>Nocardioides</taxon>
    </lineage>
</organism>
<evidence type="ECO:0000256" key="5">
    <source>
        <dbReference type="SAM" id="MobiDB-lite"/>
    </source>
</evidence>
<evidence type="ECO:0000259" key="7">
    <source>
        <dbReference type="Pfam" id="PF04138"/>
    </source>
</evidence>
<feature type="domain" description="GtrA/DPMS transmembrane" evidence="7">
    <location>
        <begin position="2"/>
        <end position="92"/>
    </location>
</feature>
<feature type="transmembrane region" description="Helical" evidence="6">
    <location>
        <begin position="74"/>
        <end position="95"/>
    </location>
</feature>
<name>A0ABN2NYR8_9ACTN</name>
<accession>A0ABN2NYR8</accession>
<gene>
    <name evidence="8" type="ORF">GCM10009737_05520</name>
</gene>
<evidence type="ECO:0000256" key="6">
    <source>
        <dbReference type="SAM" id="Phobius"/>
    </source>
</evidence>
<dbReference type="InterPro" id="IPR007267">
    <property type="entry name" value="GtrA_DPMS_TM"/>
</dbReference>
<evidence type="ECO:0000313" key="9">
    <source>
        <dbReference type="Proteomes" id="UP001501612"/>
    </source>
</evidence>
<keyword evidence="4 6" id="KW-0472">Membrane</keyword>
<evidence type="ECO:0000256" key="3">
    <source>
        <dbReference type="ARBA" id="ARBA00022989"/>
    </source>
</evidence>
<sequence>MTPQWANIVALVASTLLSTGGNRRVTFHSTAAATIVPHHTLGLGLVVAGLGITSGALGLLGLVDPDAGRLTEVLVLGVANGLVGTLRFVSFSLVMHEDPAPAPEPQPDDDRVPAGR</sequence>
<feature type="region of interest" description="Disordered" evidence="5">
    <location>
        <begin position="97"/>
        <end position="116"/>
    </location>
</feature>
<keyword evidence="9" id="KW-1185">Reference proteome</keyword>
<keyword evidence="3 6" id="KW-1133">Transmembrane helix</keyword>
<evidence type="ECO:0000256" key="1">
    <source>
        <dbReference type="ARBA" id="ARBA00004141"/>
    </source>
</evidence>
<reference evidence="8 9" key="1">
    <citation type="journal article" date="2019" name="Int. J. Syst. Evol. Microbiol.">
        <title>The Global Catalogue of Microorganisms (GCM) 10K type strain sequencing project: providing services to taxonomists for standard genome sequencing and annotation.</title>
        <authorList>
            <consortium name="The Broad Institute Genomics Platform"/>
            <consortium name="The Broad Institute Genome Sequencing Center for Infectious Disease"/>
            <person name="Wu L."/>
            <person name="Ma J."/>
        </authorList>
    </citation>
    <scope>NUCLEOTIDE SEQUENCE [LARGE SCALE GENOMIC DNA]</scope>
    <source>
        <strain evidence="8 9">JCM 14046</strain>
    </source>
</reference>
<feature type="transmembrane region" description="Helical" evidence="6">
    <location>
        <begin position="41"/>
        <end position="62"/>
    </location>
</feature>
<comment type="subcellular location">
    <subcellularLocation>
        <location evidence="1">Membrane</location>
        <topology evidence="1">Multi-pass membrane protein</topology>
    </subcellularLocation>
</comment>
<dbReference type="EMBL" id="BAAAMY010000001">
    <property type="protein sequence ID" value="GAA1907564.1"/>
    <property type="molecule type" value="Genomic_DNA"/>
</dbReference>
<dbReference type="Proteomes" id="UP001501612">
    <property type="component" value="Unassembled WGS sequence"/>
</dbReference>